<comment type="caution">
    <text evidence="2">The sequence shown here is derived from an EMBL/GenBank/DDBJ whole genome shotgun (WGS) entry which is preliminary data.</text>
</comment>
<accession>A0A7C9QX99</accession>
<dbReference type="EMBL" id="JAAIYP010000041">
    <property type="protein sequence ID" value="NFV81516.1"/>
    <property type="molecule type" value="Genomic_DNA"/>
</dbReference>
<dbReference type="RefSeq" id="WP_163681645.1">
    <property type="nucleotide sequence ID" value="NZ_JAAIYP010000041.1"/>
</dbReference>
<evidence type="ECO:0000313" key="3">
    <source>
        <dbReference type="Proteomes" id="UP000480684"/>
    </source>
</evidence>
<evidence type="ECO:0000259" key="1">
    <source>
        <dbReference type="Pfam" id="PF01206"/>
    </source>
</evidence>
<dbReference type="InterPro" id="IPR001455">
    <property type="entry name" value="TusA-like"/>
</dbReference>
<evidence type="ECO:0000313" key="2">
    <source>
        <dbReference type="EMBL" id="NFV81516.1"/>
    </source>
</evidence>
<organism evidence="2 3">
    <name type="scientific">Magnetospirillum aberrantis SpK</name>
    <dbReference type="NCBI Taxonomy" id="908842"/>
    <lineage>
        <taxon>Bacteria</taxon>
        <taxon>Pseudomonadati</taxon>
        <taxon>Pseudomonadota</taxon>
        <taxon>Alphaproteobacteria</taxon>
        <taxon>Rhodospirillales</taxon>
        <taxon>Rhodospirillaceae</taxon>
        <taxon>Magnetospirillum</taxon>
    </lineage>
</organism>
<keyword evidence="2" id="KW-0808">Transferase</keyword>
<dbReference type="GO" id="GO:0016740">
    <property type="term" value="F:transferase activity"/>
    <property type="evidence" value="ECO:0007669"/>
    <property type="project" value="UniProtKB-KW"/>
</dbReference>
<keyword evidence="3" id="KW-1185">Reference proteome</keyword>
<dbReference type="Proteomes" id="UP000480684">
    <property type="component" value="Unassembled WGS sequence"/>
</dbReference>
<dbReference type="Gene3D" id="3.30.110.40">
    <property type="entry name" value="TusA-like domain"/>
    <property type="match status" value="1"/>
</dbReference>
<protein>
    <submittedName>
        <fullName evidence="2">Sulfurtransferase TusA family protein</fullName>
    </submittedName>
</protein>
<dbReference type="CDD" id="cd00291">
    <property type="entry name" value="SirA_YedF_YeeD"/>
    <property type="match status" value="1"/>
</dbReference>
<gene>
    <name evidence="2" type="ORF">G4223_15510</name>
</gene>
<reference evidence="2 3" key="1">
    <citation type="submission" date="2020-02" db="EMBL/GenBank/DDBJ databases">
        <authorList>
            <person name="Dziuba M."/>
            <person name="Kuznetsov B."/>
            <person name="Mardanov A."/>
            <person name="Ravin N."/>
            <person name="Grouzdev D."/>
        </authorList>
    </citation>
    <scope>NUCLEOTIDE SEQUENCE [LARGE SCALE GENOMIC DNA]</scope>
    <source>
        <strain evidence="2 3">SpK</strain>
    </source>
</reference>
<name>A0A7C9QX99_9PROT</name>
<proteinExistence type="predicted"/>
<feature type="domain" description="UPF0033" evidence="1">
    <location>
        <begin position="8"/>
        <end position="81"/>
    </location>
</feature>
<dbReference type="SUPFAM" id="SSF64307">
    <property type="entry name" value="SirA-like"/>
    <property type="match status" value="1"/>
</dbReference>
<dbReference type="Pfam" id="PF01206">
    <property type="entry name" value="TusA"/>
    <property type="match status" value="1"/>
</dbReference>
<dbReference type="AlphaFoldDB" id="A0A7C9QX99"/>
<dbReference type="InterPro" id="IPR036868">
    <property type="entry name" value="TusA-like_sf"/>
</dbReference>
<sequence length="82" mass="9269">MTEKANYYLDITSELCPMTFVRTKLLVERMAPGETLEVRLQGIEPLTNVPKSVSELGHIVESLTPENDDDSTGVHRLIIRKK</sequence>